<dbReference type="PANTHER" id="PTHR30352:SF13">
    <property type="entry name" value="GLYCYL-RADICAL ENZYME ACTIVATING ENZYME YJJW-RELATED"/>
    <property type="match status" value="1"/>
</dbReference>
<evidence type="ECO:0000256" key="6">
    <source>
        <dbReference type="ARBA" id="ARBA00023014"/>
    </source>
</evidence>
<dbReference type="Gene3D" id="3.20.20.70">
    <property type="entry name" value="Aldolase class I"/>
    <property type="match status" value="1"/>
</dbReference>
<dbReference type="InterPro" id="IPR012840">
    <property type="entry name" value="NrdG2"/>
</dbReference>
<dbReference type="EMBL" id="JBHSBU010000001">
    <property type="protein sequence ID" value="MFC4159024.1"/>
    <property type="molecule type" value="Genomic_DNA"/>
</dbReference>
<keyword evidence="5" id="KW-0408">Iron</keyword>
<dbReference type="CDD" id="cd01335">
    <property type="entry name" value="Radical_SAM"/>
    <property type="match status" value="1"/>
</dbReference>
<evidence type="ECO:0000256" key="2">
    <source>
        <dbReference type="ARBA" id="ARBA00022485"/>
    </source>
</evidence>
<keyword evidence="4" id="KW-0479">Metal-binding</keyword>
<reference evidence="9" key="1">
    <citation type="journal article" date="2019" name="Int. J. Syst. Evol. Microbiol.">
        <title>The Global Catalogue of Microorganisms (GCM) 10K type strain sequencing project: providing services to taxonomists for standard genome sequencing and annotation.</title>
        <authorList>
            <consortium name="The Broad Institute Genomics Platform"/>
            <consortium name="The Broad Institute Genome Sequencing Center for Infectious Disease"/>
            <person name="Wu L."/>
            <person name="Ma J."/>
        </authorList>
    </citation>
    <scope>NUCLEOTIDE SEQUENCE [LARGE SCALE GENOMIC DNA]</scope>
    <source>
        <strain evidence="9">LMG 29894</strain>
    </source>
</reference>
<dbReference type="SUPFAM" id="SSF102114">
    <property type="entry name" value="Radical SAM enzymes"/>
    <property type="match status" value="1"/>
</dbReference>
<dbReference type="RefSeq" id="WP_378162324.1">
    <property type="nucleotide sequence ID" value="NZ_JBHSBU010000001.1"/>
</dbReference>
<gene>
    <name evidence="8" type="ORF">ACFOW7_06600</name>
</gene>
<dbReference type="SFLD" id="SFLDS00029">
    <property type="entry name" value="Radical_SAM"/>
    <property type="match status" value="1"/>
</dbReference>
<evidence type="ECO:0000313" key="8">
    <source>
        <dbReference type="EMBL" id="MFC4159024.1"/>
    </source>
</evidence>
<accession>A0ABV8MLK0</accession>
<keyword evidence="9" id="KW-1185">Reference proteome</keyword>
<dbReference type="Pfam" id="PF04055">
    <property type="entry name" value="Radical_SAM"/>
    <property type="match status" value="1"/>
</dbReference>
<evidence type="ECO:0000256" key="4">
    <source>
        <dbReference type="ARBA" id="ARBA00022723"/>
    </source>
</evidence>
<dbReference type="InterPro" id="IPR058240">
    <property type="entry name" value="rSAM_sf"/>
</dbReference>
<organism evidence="8 9">
    <name type="scientific">Chitinimonas lacunae</name>
    <dbReference type="NCBI Taxonomy" id="1963018"/>
    <lineage>
        <taxon>Bacteria</taxon>
        <taxon>Pseudomonadati</taxon>
        <taxon>Pseudomonadota</taxon>
        <taxon>Betaproteobacteria</taxon>
        <taxon>Neisseriales</taxon>
        <taxon>Chitinibacteraceae</taxon>
        <taxon>Chitinimonas</taxon>
    </lineage>
</organism>
<dbReference type="NCBIfam" id="TIGR02495">
    <property type="entry name" value="NrdG2"/>
    <property type="match status" value="1"/>
</dbReference>
<dbReference type="InterPro" id="IPR034457">
    <property type="entry name" value="Organic_radical-activating"/>
</dbReference>
<dbReference type="PROSITE" id="PS51918">
    <property type="entry name" value="RADICAL_SAM"/>
    <property type="match status" value="1"/>
</dbReference>
<comment type="cofactor">
    <cofactor evidence="1">
        <name>[4Fe-4S] cluster</name>
        <dbReference type="ChEBI" id="CHEBI:49883"/>
    </cofactor>
</comment>
<dbReference type="InterPro" id="IPR007197">
    <property type="entry name" value="rSAM"/>
</dbReference>
<dbReference type="Proteomes" id="UP001595791">
    <property type="component" value="Unassembled WGS sequence"/>
</dbReference>
<protein>
    <submittedName>
        <fullName evidence="8">Anaerobic ribonucleoside-triphosphate reductase activating protein</fullName>
    </submittedName>
</protein>
<sequence length="247" mass="27662">MNAASSPNRARSEAAAPAPLLGPARPEQAAIAGLVPFSSLDWPGQLSAVLFIGGCPWRCHYCHNPHLQTRHARYDWEAVCDWLHSRRGLLDAVVFSGGEPLSESQLPQMVATVKAMGFKVGLHSAGIYPNRLAAALPALDWVGLDIKTRTEDYDQLTGRQRSHWPAAISLEMLLDANCEFECRTTWHPSWLAESALLDLARSLAERGVRHYAVQNQRSTPDQPPEAWLSETAQQSLHRWFERFDYRQ</sequence>
<evidence type="ECO:0000256" key="5">
    <source>
        <dbReference type="ARBA" id="ARBA00023004"/>
    </source>
</evidence>
<keyword evidence="3" id="KW-0949">S-adenosyl-L-methionine</keyword>
<comment type="caution">
    <text evidence="8">The sequence shown here is derived from an EMBL/GenBank/DDBJ whole genome shotgun (WGS) entry which is preliminary data.</text>
</comment>
<feature type="domain" description="Radical SAM core" evidence="7">
    <location>
        <begin position="42"/>
        <end position="247"/>
    </location>
</feature>
<name>A0ABV8MLK0_9NEIS</name>
<evidence type="ECO:0000313" key="9">
    <source>
        <dbReference type="Proteomes" id="UP001595791"/>
    </source>
</evidence>
<evidence type="ECO:0000256" key="3">
    <source>
        <dbReference type="ARBA" id="ARBA00022691"/>
    </source>
</evidence>
<keyword evidence="2" id="KW-0004">4Fe-4S</keyword>
<proteinExistence type="predicted"/>
<evidence type="ECO:0000259" key="7">
    <source>
        <dbReference type="PROSITE" id="PS51918"/>
    </source>
</evidence>
<evidence type="ECO:0000256" key="1">
    <source>
        <dbReference type="ARBA" id="ARBA00001966"/>
    </source>
</evidence>
<keyword evidence="6" id="KW-0411">Iron-sulfur</keyword>
<dbReference type="SFLD" id="SFLDG01094">
    <property type="entry name" value="Uncharacterised_Radical_SAM_Su"/>
    <property type="match status" value="1"/>
</dbReference>
<dbReference type="InterPro" id="IPR013785">
    <property type="entry name" value="Aldolase_TIM"/>
</dbReference>
<dbReference type="PANTHER" id="PTHR30352">
    <property type="entry name" value="PYRUVATE FORMATE-LYASE-ACTIVATING ENZYME"/>
    <property type="match status" value="1"/>
</dbReference>